<dbReference type="InterPro" id="IPR013830">
    <property type="entry name" value="SGNH_hydro"/>
</dbReference>
<dbReference type="Proteomes" id="UP001305414">
    <property type="component" value="Unassembled WGS sequence"/>
</dbReference>
<evidence type="ECO:0000313" key="3">
    <source>
        <dbReference type="Proteomes" id="UP001305414"/>
    </source>
</evidence>
<sequence>MAKSRGDSDSSERGKVAVGAARVRRIVVVLLSLIAVHALEQQVLIVSKTQHVLGDTGADHKGISISSDFQQGHSNKSNPTAGFIALGDSYSAGIGTGIEGEEDDCRQGIHAYPQLINADRDPTAFQFLSCTGATTNDAMAGAEDSQVDRLNVSLPIDFALLSIGGNDLGFFDVINACVFRFYNFYSGTCEDALARSRVLLESDDFEIRLRILIMEILDKIRWEKKPSFAITVTGYARFFNELTDGCEDMSFGVWWNGPKLTKKLRSNMNTLVLNVNAKLRKTIDTINHSFTKDRLIFVDYDADFDGHRFCEPNVTEPDYERLDTWFFLVGGPDNADSGTKAQQTSDPKALSPTSSLVDPFSCLGPAQRAGDWGMLALCYMAMAKHCDPTLRENVSAQNSMWYVPTYYGKTFHPRTRGHKAIRNNIYKVWRTIYKVPST</sequence>
<reference evidence="2 3" key="1">
    <citation type="submission" date="2023-10" db="EMBL/GenBank/DDBJ databases">
        <title>Draft genome sequence of Xylaria bambusicola isolate GMP-LS, the root and basal stem rot pathogen of sugarcane in Indonesia.</title>
        <authorList>
            <person name="Selvaraj P."/>
            <person name="Muralishankar V."/>
            <person name="Muruganantham S."/>
            <person name="Sp S."/>
            <person name="Haryani S."/>
            <person name="Lau K.J.X."/>
            <person name="Naqvi N.I."/>
        </authorList>
    </citation>
    <scope>NUCLEOTIDE SEQUENCE [LARGE SCALE GENOMIC DNA]</scope>
    <source>
        <strain evidence="2">GMP-LS</strain>
    </source>
</reference>
<protein>
    <recommendedName>
        <fullName evidence="1">SGNH hydrolase-type esterase domain-containing protein</fullName>
    </recommendedName>
</protein>
<name>A0AAN7UQB6_9PEZI</name>
<dbReference type="InterPro" id="IPR036514">
    <property type="entry name" value="SGNH_hydro_sf"/>
</dbReference>
<dbReference type="GO" id="GO:0006629">
    <property type="term" value="P:lipid metabolic process"/>
    <property type="evidence" value="ECO:0007669"/>
    <property type="project" value="TreeGrafter"/>
</dbReference>
<dbReference type="Gene3D" id="3.40.50.1110">
    <property type="entry name" value="SGNH hydrolase"/>
    <property type="match status" value="1"/>
</dbReference>
<dbReference type="SUPFAM" id="SSF52266">
    <property type="entry name" value="SGNH hydrolase"/>
    <property type="match status" value="1"/>
</dbReference>
<organism evidence="2 3">
    <name type="scientific">Xylaria bambusicola</name>
    <dbReference type="NCBI Taxonomy" id="326684"/>
    <lineage>
        <taxon>Eukaryota</taxon>
        <taxon>Fungi</taxon>
        <taxon>Dikarya</taxon>
        <taxon>Ascomycota</taxon>
        <taxon>Pezizomycotina</taxon>
        <taxon>Sordariomycetes</taxon>
        <taxon>Xylariomycetidae</taxon>
        <taxon>Xylariales</taxon>
        <taxon>Xylariaceae</taxon>
        <taxon>Xylaria</taxon>
    </lineage>
</organism>
<feature type="domain" description="SGNH hydrolase-type esterase" evidence="1">
    <location>
        <begin position="85"/>
        <end position="197"/>
    </location>
</feature>
<gene>
    <name evidence="2" type="ORF">RRF57_005474</name>
</gene>
<proteinExistence type="predicted"/>
<dbReference type="PANTHER" id="PTHR37981:SF1">
    <property type="entry name" value="SGNH HYDROLASE-TYPE ESTERASE DOMAIN-CONTAINING PROTEIN"/>
    <property type="match status" value="1"/>
</dbReference>
<keyword evidence="3" id="KW-1185">Reference proteome</keyword>
<comment type="caution">
    <text evidence="2">The sequence shown here is derived from an EMBL/GenBank/DDBJ whole genome shotgun (WGS) entry which is preliminary data.</text>
</comment>
<evidence type="ECO:0000259" key="1">
    <source>
        <dbReference type="Pfam" id="PF13472"/>
    </source>
</evidence>
<dbReference type="CDD" id="cd01823">
    <property type="entry name" value="SEST_like"/>
    <property type="match status" value="1"/>
</dbReference>
<evidence type="ECO:0000313" key="2">
    <source>
        <dbReference type="EMBL" id="KAK5629759.1"/>
    </source>
</evidence>
<dbReference type="GO" id="GO:0016788">
    <property type="term" value="F:hydrolase activity, acting on ester bonds"/>
    <property type="evidence" value="ECO:0007669"/>
    <property type="project" value="InterPro"/>
</dbReference>
<dbReference type="InterPro" id="IPR037460">
    <property type="entry name" value="SEST-like"/>
</dbReference>
<dbReference type="PANTHER" id="PTHR37981">
    <property type="entry name" value="LIPASE 2"/>
    <property type="match status" value="1"/>
</dbReference>
<dbReference type="Pfam" id="PF13472">
    <property type="entry name" value="Lipase_GDSL_2"/>
    <property type="match status" value="1"/>
</dbReference>
<accession>A0AAN7UQB6</accession>
<dbReference type="AlphaFoldDB" id="A0AAN7UQB6"/>
<dbReference type="EMBL" id="JAWHQM010000012">
    <property type="protein sequence ID" value="KAK5629759.1"/>
    <property type="molecule type" value="Genomic_DNA"/>
</dbReference>